<gene>
    <name evidence="1" type="ORF">HPP92_004655</name>
</gene>
<organism evidence="1 2">
    <name type="scientific">Vanilla planifolia</name>
    <name type="common">Vanilla</name>
    <dbReference type="NCBI Taxonomy" id="51239"/>
    <lineage>
        <taxon>Eukaryota</taxon>
        <taxon>Viridiplantae</taxon>
        <taxon>Streptophyta</taxon>
        <taxon>Embryophyta</taxon>
        <taxon>Tracheophyta</taxon>
        <taxon>Spermatophyta</taxon>
        <taxon>Magnoliopsida</taxon>
        <taxon>Liliopsida</taxon>
        <taxon>Asparagales</taxon>
        <taxon>Orchidaceae</taxon>
        <taxon>Vanilloideae</taxon>
        <taxon>Vanilleae</taxon>
        <taxon>Vanilla</taxon>
    </lineage>
</organism>
<comment type="caution">
    <text evidence="1">The sequence shown here is derived from an EMBL/GenBank/DDBJ whole genome shotgun (WGS) entry which is preliminary data.</text>
</comment>
<keyword evidence="2" id="KW-1185">Reference proteome</keyword>
<dbReference type="Proteomes" id="UP000636800">
    <property type="component" value="Chromosome 2"/>
</dbReference>
<proteinExistence type="predicted"/>
<dbReference type="AlphaFoldDB" id="A0A835VA88"/>
<sequence length="129" mass="14178">MSCTTSESSIQNCSSNCCHNLYNSIKNSGTKAHRRTKHTAEEGDRLVEERYHLIEAVDSREMRDRGELKGSPVVVGVKEDSALEVMEDGRCRDDLVKLWTGFVLPQAILVHGPTAARAGCLAGVENEGF</sequence>
<dbReference type="EMBL" id="JADCNL010000002">
    <property type="protein sequence ID" value="KAG0491257.1"/>
    <property type="molecule type" value="Genomic_DNA"/>
</dbReference>
<evidence type="ECO:0000313" key="1">
    <source>
        <dbReference type="EMBL" id="KAG0491257.1"/>
    </source>
</evidence>
<accession>A0A835VA88</accession>
<reference evidence="1 2" key="1">
    <citation type="journal article" date="2020" name="Nat. Food">
        <title>A phased Vanilla planifolia genome enables genetic improvement of flavour and production.</title>
        <authorList>
            <person name="Hasing T."/>
            <person name="Tang H."/>
            <person name="Brym M."/>
            <person name="Khazi F."/>
            <person name="Huang T."/>
            <person name="Chambers A.H."/>
        </authorList>
    </citation>
    <scope>NUCLEOTIDE SEQUENCE [LARGE SCALE GENOMIC DNA]</scope>
    <source>
        <tissue evidence="1">Leaf</tissue>
    </source>
</reference>
<evidence type="ECO:0000313" key="2">
    <source>
        <dbReference type="Proteomes" id="UP000636800"/>
    </source>
</evidence>
<name>A0A835VA88_VANPL</name>
<dbReference type="OrthoDB" id="24670at2759"/>
<protein>
    <submittedName>
        <fullName evidence="1">Uncharacterized protein</fullName>
    </submittedName>
</protein>